<proteinExistence type="inferred from homology"/>
<feature type="domain" description="Asparagine synthetase" evidence="5">
    <location>
        <begin position="32"/>
        <end position="94"/>
    </location>
</feature>
<name>C5L9G7_PERM5</name>
<comment type="cofactor">
    <cofactor evidence="3">
        <name>a divalent metal cation</name>
        <dbReference type="ChEBI" id="CHEBI:60240"/>
    </cofactor>
</comment>
<dbReference type="InterPro" id="IPR050381">
    <property type="entry name" value="SLX1_endonuclease"/>
</dbReference>
<protein>
    <recommendedName>
        <fullName evidence="3">Structure-specific endonuclease subunit SLX1 homolog</fullName>
        <ecNumber evidence="3">3.1.-.-</ecNumber>
    </recommendedName>
</protein>
<organism evidence="7">
    <name type="scientific">Perkinsus marinus (strain ATCC 50983 / TXsc)</name>
    <dbReference type="NCBI Taxonomy" id="423536"/>
    <lineage>
        <taxon>Eukaryota</taxon>
        <taxon>Sar</taxon>
        <taxon>Alveolata</taxon>
        <taxon>Perkinsozoa</taxon>
        <taxon>Perkinsea</taxon>
        <taxon>Perkinsida</taxon>
        <taxon>Perkinsidae</taxon>
        <taxon>Perkinsus</taxon>
    </lineage>
</organism>
<dbReference type="Gene3D" id="3.40.50.620">
    <property type="entry name" value="HUPs"/>
    <property type="match status" value="1"/>
</dbReference>
<dbReference type="InterPro" id="IPR027520">
    <property type="entry name" value="Slx1"/>
</dbReference>
<dbReference type="PANTHER" id="PTHR20208:SF10">
    <property type="entry name" value="STRUCTURE-SPECIFIC ENDONUCLEASE SUBUNIT SLX1"/>
    <property type="match status" value="1"/>
</dbReference>
<dbReference type="EMBL" id="GG680451">
    <property type="protein sequence ID" value="EER06648.1"/>
    <property type="molecule type" value="Genomic_DNA"/>
</dbReference>
<dbReference type="InterPro" id="IPR014729">
    <property type="entry name" value="Rossmann-like_a/b/a_fold"/>
</dbReference>
<accession>C5L9G7</accession>
<evidence type="ECO:0000313" key="7">
    <source>
        <dbReference type="Proteomes" id="UP000007800"/>
    </source>
</evidence>
<reference evidence="6 7" key="1">
    <citation type="submission" date="2008-07" db="EMBL/GenBank/DDBJ databases">
        <authorList>
            <person name="El-Sayed N."/>
            <person name="Caler E."/>
            <person name="Inman J."/>
            <person name="Amedeo P."/>
            <person name="Hass B."/>
            <person name="Wortman J."/>
        </authorList>
    </citation>
    <scope>NUCLEOTIDE SEQUENCE [LARGE SCALE GENOMIC DNA]</scope>
    <source>
        <strain evidence="7">ATCC 50983 / TXsc</strain>
    </source>
</reference>
<dbReference type="HAMAP" id="MF_03100">
    <property type="entry name" value="Endonuc_su_Slx1"/>
    <property type="match status" value="1"/>
</dbReference>
<dbReference type="GO" id="GO:0004066">
    <property type="term" value="F:asparagine synthase (glutamine-hydrolyzing) activity"/>
    <property type="evidence" value="ECO:0007669"/>
    <property type="project" value="InterPro"/>
</dbReference>
<sequence>MEFESAVLHMRGSQGAVQQPYCTDDHILLWNVLRRAVARRVRMLDHPGPIGILFSGGVDSTTLAALALEESDRQVDLLTASVDGEDSPDLRTALVSYRRLAEVYGRARVRLILCGIDANDKGGLTRELRLIAARTRQESYFGMAKLIALHYRSSSPQQTGKWRTEVQRVVRLDGGSYHDREQEKAAPGMPGKRIRQHNGELNNGGAHRTKRHRPWKMLLVCYGFSSQVQALQFEWTWQHPRLSRLTREGLANIGKGLTKRGRQRTNNVHDSLALVIGMLHLPPWSRMPLVLNVLEPGVASAVETKVAEFRAARGEAASGACFRIEHLPIEVLHRTHVAGSSQALVDEADSRNHSCCVCMQAFTVGVTKRAVCLSCRTSSHITCIASEGCCDPTGSPVLDAEDRLIPDFVKCPVCDDVSKWGDLLRTVGVYQRQPETLGSSDEEDENDLGENEFENEESSMDVSPDRFP</sequence>
<evidence type="ECO:0000256" key="2">
    <source>
        <dbReference type="ARBA" id="ARBA00023204"/>
    </source>
</evidence>
<dbReference type="GO" id="GO:0006529">
    <property type="term" value="P:asparagine biosynthetic process"/>
    <property type="evidence" value="ECO:0007669"/>
    <property type="project" value="InterPro"/>
</dbReference>
<comment type="similarity">
    <text evidence="3">Belongs to the SLX1 family.</text>
</comment>
<evidence type="ECO:0000256" key="3">
    <source>
        <dbReference type="HAMAP-Rule" id="MF_03100"/>
    </source>
</evidence>
<evidence type="ECO:0000256" key="4">
    <source>
        <dbReference type="SAM" id="MobiDB-lite"/>
    </source>
</evidence>
<evidence type="ECO:0000313" key="6">
    <source>
        <dbReference type="EMBL" id="EER06648.1"/>
    </source>
</evidence>
<dbReference type="GO" id="GO:0017108">
    <property type="term" value="F:5'-flap endonuclease activity"/>
    <property type="evidence" value="ECO:0007669"/>
    <property type="project" value="InterPro"/>
</dbReference>
<dbReference type="AlphaFoldDB" id="C5L9G7"/>
<dbReference type="Gene3D" id="3.30.40.10">
    <property type="entry name" value="Zinc/RING finger domain, C3HC4 (zinc finger)"/>
    <property type="match status" value="1"/>
</dbReference>
<dbReference type="Proteomes" id="UP000007800">
    <property type="component" value="Unassembled WGS sequence"/>
</dbReference>
<dbReference type="GO" id="GO:0033557">
    <property type="term" value="C:Slx1-Slx4 complex"/>
    <property type="evidence" value="ECO:0007669"/>
    <property type="project" value="UniProtKB-UniRule"/>
</dbReference>
<dbReference type="InterPro" id="IPR001962">
    <property type="entry name" value="Asn_synthase"/>
</dbReference>
<dbReference type="OrthoDB" id="24645at2759"/>
<keyword evidence="3" id="KW-0539">Nucleus</keyword>
<dbReference type="InterPro" id="IPR035901">
    <property type="entry name" value="GIY-YIG_endonuc_sf"/>
</dbReference>
<gene>
    <name evidence="6" type="ORF">Pmar_PMAR024213</name>
</gene>
<comment type="caution">
    <text evidence="3">Lacks conserved residue(s) required for the propagation of feature annotation.</text>
</comment>
<dbReference type="GO" id="GO:0008821">
    <property type="term" value="F:crossover junction DNA endonuclease activity"/>
    <property type="evidence" value="ECO:0007669"/>
    <property type="project" value="TreeGrafter"/>
</dbReference>
<dbReference type="PANTHER" id="PTHR20208">
    <property type="entry name" value="STRUCTURE-SPECIFIC ENDONUCLEASE SUBUNIT SLX1"/>
    <property type="match status" value="1"/>
</dbReference>
<feature type="region of interest" description="Disordered" evidence="4">
    <location>
        <begin position="178"/>
        <end position="208"/>
    </location>
</feature>
<feature type="compositionally biased region" description="Acidic residues" evidence="4">
    <location>
        <begin position="440"/>
        <end position="459"/>
    </location>
</feature>
<comment type="subcellular location">
    <subcellularLocation>
        <location evidence="3">Nucleus</location>
    </subcellularLocation>
</comment>
<dbReference type="GeneID" id="9056168"/>
<comment type="function">
    <text evidence="3">Catalytic subunit of a heterodimeric structure-specific endonuclease that resolves DNA secondary structures generated during DNA repair and recombination. Has endonuclease activity towards branched DNA substrates, introducing single-strand cuts in duplex DNA close to junctions with ss-DNA.</text>
</comment>
<dbReference type="SUPFAM" id="SSF52402">
    <property type="entry name" value="Adenine nucleotide alpha hydrolases-like"/>
    <property type="match status" value="1"/>
</dbReference>
<keyword evidence="1 3" id="KW-0227">DNA damage</keyword>
<keyword evidence="3" id="KW-0378">Hydrolase</keyword>
<dbReference type="RefSeq" id="XP_002774832.1">
    <property type="nucleotide sequence ID" value="XM_002774786.1"/>
</dbReference>
<dbReference type="Pfam" id="PF00733">
    <property type="entry name" value="Asn_synthase"/>
    <property type="match status" value="1"/>
</dbReference>
<dbReference type="EC" id="3.1.-.-" evidence="3"/>
<evidence type="ECO:0000256" key="1">
    <source>
        <dbReference type="ARBA" id="ARBA00022763"/>
    </source>
</evidence>
<evidence type="ECO:0000259" key="5">
    <source>
        <dbReference type="Pfam" id="PF00733"/>
    </source>
</evidence>
<keyword evidence="3" id="KW-0255">Endonuclease</keyword>
<keyword evidence="7" id="KW-1185">Reference proteome</keyword>
<keyword evidence="3" id="KW-0540">Nuclease</keyword>
<comment type="subunit">
    <text evidence="3">Forms a heterodimer with a member of the SLX4 family.</text>
</comment>
<keyword evidence="3" id="KW-0233">DNA recombination</keyword>
<feature type="region of interest" description="Disordered" evidence="4">
    <location>
        <begin position="433"/>
        <end position="468"/>
    </location>
</feature>
<keyword evidence="2 3" id="KW-0234">DNA repair</keyword>
<dbReference type="GO" id="GO:0000724">
    <property type="term" value="P:double-strand break repair via homologous recombination"/>
    <property type="evidence" value="ECO:0007669"/>
    <property type="project" value="TreeGrafter"/>
</dbReference>
<dbReference type="Gene3D" id="3.40.1440.10">
    <property type="entry name" value="GIY-YIG endonuclease"/>
    <property type="match status" value="1"/>
</dbReference>
<dbReference type="InParanoid" id="C5L9G7"/>
<dbReference type="InterPro" id="IPR013083">
    <property type="entry name" value="Znf_RING/FYVE/PHD"/>
</dbReference>